<dbReference type="RefSeq" id="WP_090072986.1">
    <property type="nucleotide sequence ID" value="NZ_FOFT01000020.1"/>
</dbReference>
<feature type="transmembrane region" description="Helical" evidence="1">
    <location>
        <begin position="326"/>
        <end position="349"/>
    </location>
</feature>
<keyword evidence="1" id="KW-0812">Transmembrane</keyword>
<dbReference type="AlphaFoldDB" id="A0A1H9XWF4"/>
<evidence type="ECO:0000259" key="3">
    <source>
        <dbReference type="Pfam" id="PF13194"/>
    </source>
</evidence>
<dbReference type="OrthoDB" id="9813718at2"/>
<feature type="transmembrane region" description="Helical" evidence="1">
    <location>
        <begin position="168"/>
        <end position="186"/>
    </location>
</feature>
<feature type="transmembrane region" description="Helical" evidence="1">
    <location>
        <begin position="386"/>
        <end position="405"/>
    </location>
</feature>
<sequence>MDTAVALGHLATALAIGLLLGVEREHDNARDPVRPAGSRTFPLIALAGAVSAAVSPIASGVALVAVAALVIAWYVRTSEPGATTEIAAITAFLLGALAWERPELAVPVGVVVTVLLAAKRPLHRFARKVVSDQDVRDAMILFVVAFVVLPLLPDRPLGPYGVLNPTRVWWLVIAVTVIGWAGYVAARAFGQRWGLLVTGFAGGFVSGAATTAVMARKYEAVGAAAFPGAVAVNLATLTQVVAVTAVASPPVALRLLPAVGAGIVVLLVEVAWLVWRTKPAADEPAEDEPVVSRPMSIKAALTLAGVLVLFLVVTRAAAEWLGGGGVVAAGALGGLADAHAAAIAAASLAPQSISVHTAVLACGAALATNTVAKLVLAALAGGPRFALKLAAWMAPVVAAVALGMAW</sequence>
<dbReference type="Pfam" id="PF02308">
    <property type="entry name" value="MgtC"/>
    <property type="match status" value="1"/>
</dbReference>
<feature type="transmembrane region" description="Helical" evidence="1">
    <location>
        <begin position="45"/>
        <end position="75"/>
    </location>
</feature>
<feature type="transmembrane region" description="Helical" evidence="1">
    <location>
        <begin position="193"/>
        <end position="215"/>
    </location>
</feature>
<proteinExistence type="predicted"/>
<feature type="transmembrane region" description="Helical" evidence="1">
    <location>
        <begin position="134"/>
        <end position="153"/>
    </location>
</feature>
<name>A0A1H9XWF4_9PSEU</name>
<feature type="transmembrane region" description="Helical" evidence="1">
    <location>
        <begin position="105"/>
        <end position="122"/>
    </location>
</feature>
<accession>A0A1H9XWF4</accession>
<evidence type="ECO:0000313" key="4">
    <source>
        <dbReference type="EMBL" id="SES50512.1"/>
    </source>
</evidence>
<feature type="domain" description="DUF4010" evidence="3">
    <location>
        <begin position="173"/>
        <end position="381"/>
    </location>
</feature>
<reference evidence="5" key="1">
    <citation type="submission" date="2016-10" db="EMBL/GenBank/DDBJ databases">
        <authorList>
            <person name="Varghese N."/>
            <person name="Submissions S."/>
        </authorList>
    </citation>
    <scope>NUCLEOTIDE SEQUENCE [LARGE SCALE GENOMIC DNA]</scope>
    <source>
        <strain evidence="5">CGMCC 4.578</strain>
    </source>
</reference>
<evidence type="ECO:0000256" key="1">
    <source>
        <dbReference type="SAM" id="Phobius"/>
    </source>
</evidence>
<dbReference type="EMBL" id="FOFT01000020">
    <property type="protein sequence ID" value="SES50512.1"/>
    <property type="molecule type" value="Genomic_DNA"/>
</dbReference>
<keyword evidence="1" id="KW-0472">Membrane</keyword>
<gene>
    <name evidence="4" type="ORF">SAMN05216195_120143</name>
</gene>
<feature type="transmembrane region" description="Helical" evidence="1">
    <location>
        <begin position="221"/>
        <end position="243"/>
    </location>
</feature>
<feature type="transmembrane region" description="Helical" evidence="1">
    <location>
        <begin position="355"/>
        <end position="379"/>
    </location>
</feature>
<dbReference type="Proteomes" id="UP000199028">
    <property type="component" value="Unassembled WGS sequence"/>
</dbReference>
<dbReference type="InterPro" id="IPR025105">
    <property type="entry name" value="DUF4010"/>
</dbReference>
<keyword evidence="1" id="KW-1133">Transmembrane helix</keyword>
<organism evidence="4 5">
    <name type="scientific">Lentzea flaviverrucosa</name>
    <dbReference type="NCBI Taxonomy" id="200379"/>
    <lineage>
        <taxon>Bacteria</taxon>
        <taxon>Bacillati</taxon>
        <taxon>Actinomycetota</taxon>
        <taxon>Actinomycetes</taxon>
        <taxon>Pseudonocardiales</taxon>
        <taxon>Pseudonocardiaceae</taxon>
        <taxon>Lentzea</taxon>
    </lineage>
</organism>
<dbReference type="PANTHER" id="PTHR39084:SF1">
    <property type="entry name" value="DUF4010 DOMAIN-CONTAINING PROTEIN"/>
    <property type="match status" value="1"/>
</dbReference>
<dbReference type="Pfam" id="PF13194">
    <property type="entry name" value="DUF4010"/>
    <property type="match status" value="1"/>
</dbReference>
<evidence type="ECO:0000259" key="2">
    <source>
        <dbReference type="Pfam" id="PF02308"/>
    </source>
</evidence>
<dbReference type="InterPro" id="IPR049177">
    <property type="entry name" value="MgtC_SapB_SrpB_YhiD_N"/>
</dbReference>
<dbReference type="PANTHER" id="PTHR39084">
    <property type="entry name" value="MEMBRANE PROTEIN-RELATED"/>
    <property type="match status" value="1"/>
</dbReference>
<keyword evidence="5" id="KW-1185">Reference proteome</keyword>
<feature type="domain" description="MgtC/SapB/SrpB/YhiD N-terminal" evidence="2">
    <location>
        <begin position="10"/>
        <end position="125"/>
    </location>
</feature>
<protein>
    <submittedName>
        <fullName evidence="4">Uncharacterized membrane protein, DUF4010 family</fullName>
    </submittedName>
</protein>
<evidence type="ECO:0000313" key="5">
    <source>
        <dbReference type="Proteomes" id="UP000199028"/>
    </source>
</evidence>
<feature type="transmembrane region" description="Helical" evidence="1">
    <location>
        <begin position="255"/>
        <end position="275"/>
    </location>
</feature>
<feature type="transmembrane region" description="Helical" evidence="1">
    <location>
        <begin position="295"/>
        <end position="314"/>
    </location>
</feature>